<dbReference type="SUPFAM" id="SSF53474">
    <property type="entry name" value="alpha/beta-Hydrolases"/>
    <property type="match status" value="1"/>
</dbReference>
<comment type="similarity">
    <text evidence="1">Belongs to the AB hydrolase superfamily. Lipase family.</text>
</comment>
<sequence length="451" mass="51895">MHCVRIVVLLLFLSISSSLEKKDDNYRMFIKELHGIFRNRILPSDYGLNITKFVPKKGYLLESHEVTTEDGYILTLHRIPYGRNHSKGDNQVRPPVLLMHGFLMSSMDWVYLGPDKSLGLLLADAGYDVWMGNVRGTTWSRKHVKLDPDKDKEFWEFSFHEHGYYDIPACIDYILNMTNQSQLYYIGHSQGTTELFVLTSMRPEYNNKIKHGIALAPVAYMTDARSQVVDLVVKFEDRLKVLFNIFNVHEVLASSRWMKAAGRLLCADGSPFQEICPMLLFSICGYDYPQLNKTFLPTLIFNSPSGTSVKNLEHFYVLISSGKFTQFDYGREENLGRYNSTTPSEYDLSRITAPITMYISQNDYLSSVKDVETLSQKVKNSEVRHVKYRGFNHLDYVIAKDVDIIINNELIDFLNLVRNKTANNEARYCTVSTALMIAVTSIHGTIYYDLY</sequence>
<feature type="chain" id="PRO_5040105404" description="Partial AB-hydrolase lipase domain-containing protein" evidence="8">
    <location>
        <begin position="19"/>
        <end position="451"/>
    </location>
</feature>
<dbReference type="AlphaFoldDB" id="A0A9P0L1K8"/>
<dbReference type="EMBL" id="CAKOFQ010007020">
    <property type="protein sequence ID" value="CAH1987514.1"/>
    <property type="molecule type" value="Genomic_DNA"/>
</dbReference>
<name>A0A9P0L1K8_ACAOB</name>
<proteinExistence type="inferred from homology"/>
<dbReference type="FunFam" id="3.40.50.1820:FF:000021">
    <property type="entry name" value="Lipase"/>
    <property type="match status" value="1"/>
</dbReference>
<dbReference type="PANTHER" id="PTHR11005">
    <property type="entry name" value="LYSOSOMAL ACID LIPASE-RELATED"/>
    <property type="match status" value="1"/>
</dbReference>
<dbReference type="GO" id="GO:0016788">
    <property type="term" value="F:hydrolase activity, acting on ester bonds"/>
    <property type="evidence" value="ECO:0007669"/>
    <property type="project" value="InterPro"/>
</dbReference>
<dbReference type="GO" id="GO:0016042">
    <property type="term" value="P:lipid catabolic process"/>
    <property type="evidence" value="ECO:0007669"/>
    <property type="project" value="UniProtKB-KW"/>
</dbReference>
<evidence type="ECO:0000256" key="7">
    <source>
        <dbReference type="PIRSR" id="PIRSR000862-1"/>
    </source>
</evidence>
<dbReference type="Gene3D" id="3.40.50.1820">
    <property type="entry name" value="alpha/beta hydrolase"/>
    <property type="match status" value="1"/>
</dbReference>
<dbReference type="PIRSF" id="PIRSF000862">
    <property type="entry name" value="Steryl_ester_lip"/>
    <property type="match status" value="1"/>
</dbReference>
<evidence type="ECO:0000256" key="5">
    <source>
        <dbReference type="ARBA" id="ARBA00023098"/>
    </source>
</evidence>
<feature type="active site" description="Charge relay system" evidence="7">
    <location>
        <position position="363"/>
    </location>
</feature>
<evidence type="ECO:0000313" key="11">
    <source>
        <dbReference type="Proteomes" id="UP001152888"/>
    </source>
</evidence>
<keyword evidence="5" id="KW-0443">Lipid metabolism</keyword>
<organism evidence="10 11">
    <name type="scientific">Acanthoscelides obtectus</name>
    <name type="common">Bean weevil</name>
    <name type="synonym">Bruchus obtectus</name>
    <dbReference type="NCBI Taxonomy" id="200917"/>
    <lineage>
        <taxon>Eukaryota</taxon>
        <taxon>Metazoa</taxon>
        <taxon>Ecdysozoa</taxon>
        <taxon>Arthropoda</taxon>
        <taxon>Hexapoda</taxon>
        <taxon>Insecta</taxon>
        <taxon>Pterygota</taxon>
        <taxon>Neoptera</taxon>
        <taxon>Endopterygota</taxon>
        <taxon>Coleoptera</taxon>
        <taxon>Polyphaga</taxon>
        <taxon>Cucujiformia</taxon>
        <taxon>Chrysomeloidea</taxon>
        <taxon>Chrysomelidae</taxon>
        <taxon>Bruchinae</taxon>
        <taxon>Bruchini</taxon>
        <taxon>Acanthoscelides</taxon>
    </lineage>
</organism>
<evidence type="ECO:0000256" key="3">
    <source>
        <dbReference type="ARBA" id="ARBA00022801"/>
    </source>
</evidence>
<evidence type="ECO:0000256" key="2">
    <source>
        <dbReference type="ARBA" id="ARBA00022729"/>
    </source>
</evidence>
<feature type="active site" description="Charge relay system" evidence="7">
    <location>
        <position position="393"/>
    </location>
</feature>
<evidence type="ECO:0000256" key="1">
    <source>
        <dbReference type="ARBA" id="ARBA00010701"/>
    </source>
</evidence>
<evidence type="ECO:0000256" key="6">
    <source>
        <dbReference type="ARBA" id="ARBA00023180"/>
    </source>
</evidence>
<dbReference type="InterPro" id="IPR006693">
    <property type="entry name" value="AB_hydrolase_lipase"/>
</dbReference>
<dbReference type="InterPro" id="IPR025483">
    <property type="entry name" value="Lipase_euk"/>
</dbReference>
<keyword evidence="6" id="KW-0325">Glycoprotein</keyword>
<evidence type="ECO:0000259" key="9">
    <source>
        <dbReference type="Pfam" id="PF04083"/>
    </source>
</evidence>
<gene>
    <name evidence="10" type="ORF">ACAOBT_LOCUS17892</name>
</gene>
<feature type="domain" description="Partial AB-hydrolase lipase" evidence="9">
    <location>
        <begin position="52"/>
        <end position="111"/>
    </location>
</feature>
<comment type="caution">
    <text evidence="10">The sequence shown here is derived from an EMBL/GenBank/DDBJ whole genome shotgun (WGS) entry which is preliminary data.</text>
</comment>
<feature type="active site" description="Nucleophile" evidence="7">
    <location>
        <position position="189"/>
    </location>
</feature>
<keyword evidence="4" id="KW-0442">Lipid degradation</keyword>
<keyword evidence="11" id="KW-1185">Reference proteome</keyword>
<keyword evidence="2 8" id="KW-0732">Signal</keyword>
<keyword evidence="3" id="KW-0378">Hydrolase</keyword>
<evidence type="ECO:0000256" key="8">
    <source>
        <dbReference type="SAM" id="SignalP"/>
    </source>
</evidence>
<reference evidence="10" key="1">
    <citation type="submission" date="2022-03" db="EMBL/GenBank/DDBJ databases">
        <authorList>
            <person name="Sayadi A."/>
        </authorList>
    </citation>
    <scope>NUCLEOTIDE SEQUENCE</scope>
</reference>
<dbReference type="Proteomes" id="UP001152888">
    <property type="component" value="Unassembled WGS sequence"/>
</dbReference>
<evidence type="ECO:0000313" key="10">
    <source>
        <dbReference type="EMBL" id="CAH1987514.1"/>
    </source>
</evidence>
<dbReference type="OrthoDB" id="9974421at2759"/>
<dbReference type="Pfam" id="PF04083">
    <property type="entry name" value="Abhydro_lipase"/>
    <property type="match status" value="1"/>
</dbReference>
<feature type="signal peptide" evidence="8">
    <location>
        <begin position="1"/>
        <end position="18"/>
    </location>
</feature>
<dbReference type="InterPro" id="IPR029058">
    <property type="entry name" value="AB_hydrolase_fold"/>
</dbReference>
<protein>
    <recommendedName>
        <fullName evidence="9">Partial AB-hydrolase lipase domain-containing protein</fullName>
    </recommendedName>
</protein>
<accession>A0A9P0L1K8</accession>
<evidence type="ECO:0000256" key="4">
    <source>
        <dbReference type="ARBA" id="ARBA00022963"/>
    </source>
</evidence>